<evidence type="ECO:0000259" key="9">
    <source>
        <dbReference type="PROSITE" id="PS51910"/>
    </source>
</evidence>
<dbReference type="SMART" id="SM00495">
    <property type="entry name" value="ChtBD3"/>
    <property type="match status" value="1"/>
</dbReference>
<proteinExistence type="inferred from homology"/>
<dbReference type="PROSITE" id="PS01095">
    <property type="entry name" value="GH18_1"/>
    <property type="match status" value="1"/>
</dbReference>
<dbReference type="PROSITE" id="PS51910">
    <property type="entry name" value="GH18_2"/>
    <property type="match status" value="1"/>
</dbReference>
<dbReference type="InterPro" id="IPR003610">
    <property type="entry name" value="CBM5/12"/>
</dbReference>
<keyword evidence="5 6" id="KW-0326">Glycosidase</keyword>
<feature type="domain" description="Fibronectin type-III" evidence="8">
    <location>
        <begin position="367"/>
        <end position="447"/>
    </location>
</feature>
<dbReference type="PROSITE" id="PS50853">
    <property type="entry name" value="FN3"/>
    <property type="match status" value="2"/>
</dbReference>
<dbReference type="SUPFAM" id="SSF49265">
    <property type="entry name" value="Fibronectin type III"/>
    <property type="match status" value="1"/>
</dbReference>
<dbReference type="InterPro" id="IPR050542">
    <property type="entry name" value="Glycosyl_Hydrlase18_Chitinase"/>
</dbReference>
<dbReference type="Gene3D" id="3.20.20.80">
    <property type="entry name" value="Glycosidases"/>
    <property type="match status" value="1"/>
</dbReference>
<keyword evidence="4" id="KW-0119">Carbohydrate metabolism</keyword>
<comment type="similarity">
    <text evidence="1">Belongs to the glycosyl hydrolase 18 family. Chitinase class II subfamily.</text>
</comment>
<evidence type="ECO:0000259" key="8">
    <source>
        <dbReference type="PROSITE" id="PS50853"/>
    </source>
</evidence>
<evidence type="ECO:0000256" key="7">
    <source>
        <dbReference type="SAM" id="SignalP"/>
    </source>
</evidence>
<evidence type="ECO:0000313" key="10">
    <source>
        <dbReference type="EMBL" id="GKU23491.1"/>
    </source>
</evidence>
<dbReference type="GO" id="GO:0005576">
    <property type="term" value="C:extracellular region"/>
    <property type="evidence" value="ECO:0007669"/>
    <property type="project" value="InterPro"/>
</dbReference>
<evidence type="ECO:0000256" key="5">
    <source>
        <dbReference type="ARBA" id="ARBA00023295"/>
    </source>
</evidence>
<feature type="domain" description="GH18" evidence="9">
    <location>
        <begin position="36"/>
        <end position="358"/>
    </location>
</feature>
<evidence type="ECO:0000313" key="11">
    <source>
        <dbReference type="Proteomes" id="UP001057868"/>
    </source>
</evidence>
<dbReference type="InterPro" id="IPR036116">
    <property type="entry name" value="FN3_sf"/>
</dbReference>
<keyword evidence="11" id="KW-1185">Reference proteome</keyword>
<dbReference type="InterPro" id="IPR017853">
    <property type="entry name" value="GH"/>
</dbReference>
<dbReference type="InterPro" id="IPR036573">
    <property type="entry name" value="CBM_sf_5/12"/>
</dbReference>
<dbReference type="CDD" id="cd00063">
    <property type="entry name" value="FN3"/>
    <property type="match status" value="2"/>
</dbReference>
<dbReference type="CDD" id="cd12214">
    <property type="entry name" value="ChiA1_BD"/>
    <property type="match status" value="1"/>
</dbReference>
<dbReference type="Gene3D" id="2.60.40.10">
    <property type="entry name" value="Immunoglobulins"/>
    <property type="match status" value="2"/>
</dbReference>
<protein>
    <recommendedName>
        <fullName evidence="2">chitinase</fullName>
        <ecNumber evidence="2">3.2.1.14</ecNumber>
    </recommendedName>
</protein>
<dbReference type="PANTHER" id="PTHR45708:SF49">
    <property type="entry name" value="ENDOCHITINASE"/>
    <property type="match status" value="1"/>
</dbReference>
<dbReference type="InterPro" id="IPR011583">
    <property type="entry name" value="Chitinase_II/V-like_cat"/>
</dbReference>
<dbReference type="Gene3D" id="2.10.10.20">
    <property type="entry name" value="Carbohydrate-binding module superfamily 5/12"/>
    <property type="match status" value="1"/>
</dbReference>
<dbReference type="AlphaFoldDB" id="A0A9W6D937"/>
<dbReference type="Pfam" id="PF00041">
    <property type="entry name" value="fn3"/>
    <property type="match status" value="2"/>
</dbReference>
<evidence type="ECO:0000256" key="6">
    <source>
        <dbReference type="RuleBase" id="RU000489"/>
    </source>
</evidence>
<name>A0A9W6D937_9CLOT</name>
<keyword evidence="7" id="KW-0732">Signal</keyword>
<dbReference type="RefSeq" id="WP_261850569.1">
    <property type="nucleotide sequence ID" value="NZ_BQXY01000001.1"/>
</dbReference>
<dbReference type="InterPro" id="IPR003961">
    <property type="entry name" value="FN3_dom"/>
</dbReference>
<accession>A0A9W6D937</accession>
<dbReference type="PANTHER" id="PTHR45708">
    <property type="entry name" value="ENDOCHITINASE"/>
    <property type="match status" value="1"/>
</dbReference>
<feature type="domain" description="Fibronectin type-III" evidence="8">
    <location>
        <begin position="453"/>
        <end position="533"/>
    </location>
</feature>
<feature type="signal peptide" evidence="7">
    <location>
        <begin position="1"/>
        <end position="29"/>
    </location>
</feature>
<evidence type="ECO:0000256" key="1">
    <source>
        <dbReference type="ARBA" id="ARBA00009121"/>
    </source>
</evidence>
<evidence type="ECO:0000256" key="4">
    <source>
        <dbReference type="ARBA" id="ARBA00023277"/>
    </source>
</evidence>
<comment type="caution">
    <text evidence="10">The sequence shown here is derived from an EMBL/GenBank/DDBJ whole genome shotgun (WGS) entry which is preliminary data.</text>
</comment>
<dbReference type="Pfam" id="PF02839">
    <property type="entry name" value="CBM_5_12"/>
    <property type="match status" value="1"/>
</dbReference>
<dbReference type="InterPro" id="IPR013783">
    <property type="entry name" value="Ig-like_fold"/>
</dbReference>
<dbReference type="CDD" id="cd02871">
    <property type="entry name" value="GH18_chitinase_D-like"/>
    <property type="match status" value="1"/>
</dbReference>
<dbReference type="SMART" id="SM00636">
    <property type="entry name" value="Glyco_18"/>
    <property type="match status" value="1"/>
</dbReference>
<dbReference type="Pfam" id="PF00704">
    <property type="entry name" value="Glyco_hydro_18"/>
    <property type="match status" value="1"/>
</dbReference>
<dbReference type="EMBL" id="BQXY01000001">
    <property type="protein sequence ID" value="GKU23491.1"/>
    <property type="molecule type" value="Genomic_DNA"/>
</dbReference>
<organism evidence="10 11">
    <name type="scientific">Clostridium folliculivorans</name>
    <dbReference type="NCBI Taxonomy" id="2886038"/>
    <lineage>
        <taxon>Bacteria</taxon>
        <taxon>Bacillati</taxon>
        <taxon>Bacillota</taxon>
        <taxon>Clostridia</taxon>
        <taxon>Eubacteriales</taxon>
        <taxon>Clostridiaceae</taxon>
        <taxon>Clostridium</taxon>
    </lineage>
</organism>
<dbReference type="GO" id="GO:0008843">
    <property type="term" value="F:endochitinase activity"/>
    <property type="evidence" value="ECO:0007669"/>
    <property type="project" value="UniProtKB-EC"/>
</dbReference>
<dbReference type="InterPro" id="IPR001223">
    <property type="entry name" value="Glyco_hydro18_cat"/>
</dbReference>
<evidence type="ECO:0000256" key="2">
    <source>
        <dbReference type="ARBA" id="ARBA00012729"/>
    </source>
</evidence>
<dbReference type="SUPFAM" id="SSF51055">
    <property type="entry name" value="Carbohydrate binding domain"/>
    <property type="match status" value="1"/>
</dbReference>
<keyword evidence="3 6" id="KW-0378">Hydrolase</keyword>
<dbReference type="EC" id="3.2.1.14" evidence="2"/>
<gene>
    <name evidence="10" type="ORF">CFOLD11_03170</name>
</gene>
<reference evidence="10" key="1">
    <citation type="journal article" date="2023" name="Int. J. Syst. Evol. Microbiol.">
        <title>&lt;i&gt;Clostridium folliculivorans&lt;/i&gt; sp. nov., isolated from soil samples of an organic paddy in Japan.</title>
        <authorList>
            <person name="Tazawa J."/>
            <person name="Kobayashi H."/>
            <person name="Tanizawa Y."/>
            <person name="Uchino A."/>
            <person name="Tanaka F."/>
            <person name="Urashima Y."/>
            <person name="Miura S."/>
            <person name="Sakamoto M."/>
            <person name="Ohkuma M."/>
            <person name="Tohno M."/>
        </authorList>
    </citation>
    <scope>NUCLEOTIDE SEQUENCE</scope>
    <source>
        <strain evidence="10">D1-1</strain>
    </source>
</reference>
<dbReference type="Proteomes" id="UP001057868">
    <property type="component" value="Unassembled WGS sequence"/>
</dbReference>
<dbReference type="SUPFAM" id="SSF51445">
    <property type="entry name" value="(Trans)glycosidases"/>
    <property type="match status" value="1"/>
</dbReference>
<sequence>MKRKLKLISSLLVAIVFTFLALPSFSVLAAPALNSRLLVGYWHNFDNGTGIINLSNVSSKWDVVNVAFAESGGDRSTMQFAPVTGTDASFKSDVAYLNSIGKKVVISIGGQNGVVLLPDAAAKTRFVNSMISIIDKYGFNGIDIDLETGMSLNGGDSDLKNPTTPQIVNLIAAIKEIYNHYGSNFIVSMAPETAYVQGGFGTYGGIWGAYLPLIYGVKDILTYIHVQHYNSGSCYGLDGKVYTQGTADFEVALAEMLLKGFPAGGNANNVFPALRQDQVIIGLPSNQAAAPSGGYISPTEMIKALNYLIKGQSYGGSYKLANAQGYASFRGLMAWSINWDAYTGNEFTNNYRPYLDGLGNNQTVPAVPAGLAASAASTSQINVSWSTVSNATSYDLEVDGTVVTNVTNPYAHKNLAAGSTHTYRVRAINSVGTSAWSSSVSAKTATTVTVPTVPTGLTATAASTSQINVSWSAVSNATSYDLEIDGTVITNVTSPYAHNNLAAGSTHTYRVRAVNSAGASSWSTSVSAKTQSSTGVTAWAPNTYYAVGALVTYNGITYSCRQAHTSLVGWEPPNVPALWLAQ</sequence>
<evidence type="ECO:0000256" key="3">
    <source>
        <dbReference type="ARBA" id="ARBA00022801"/>
    </source>
</evidence>
<feature type="chain" id="PRO_5040799714" description="chitinase" evidence="7">
    <location>
        <begin position="30"/>
        <end position="582"/>
    </location>
</feature>
<dbReference type="GO" id="GO:0030246">
    <property type="term" value="F:carbohydrate binding"/>
    <property type="evidence" value="ECO:0007669"/>
    <property type="project" value="InterPro"/>
</dbReference>
<dbReference type="InterPro" id="IPR001579">
    <property type="entry name" value="Glyco_hydro_18_chit_AS"/>
</dbReference>
<dbReference type="SMART" id="SM00060">
    <property type="entry name" value="FN3"/>
    <property type="match status" value="2"/>
</dbReference>
<dbReference type="GO" id="GO:0008061">
    <property type="term" value="F:chitin binding"/>
    <property type="evidence" value="ECO:0007669"/>
    <property type="project" value="InterPro"/>
</dbReference>
<dbReference type="GO" id="GO:0005975">
    <property type="term" value="P:carbohydrate metabolic process"/>
    <property type="evidence" value="ECO:0007669"/>
    <property type="project" value="InterPro"/>
</dbReference>